<feature type="chain" id="PRO_5043886601" description="Reelin domain-containing protein" evidence="1">
    <location>
        <begin position="27"/>
        <end position="195"/>
    </location>
</feature>
<protein>
    <recommendedName>
        <fullName evidence="2">Reelin domain-containing protein</fullName>
    </recommendedName>
</protein>
<comment type="caution">
    <text evidence="3">The sequence shown here is derived from an EMBL/GenBank/DDBJ whole genome shotgun (WGS) entry which is preliminary data.</text>
</comment>
<dbReference type="AlphaFoldDB" id="A0AAV1Z814"/>
<dbReference type="Pfam" id="PF02014">
    <property type="entry name" value="Reeler"/>
    <property type="match status" value="1"/>
</dbReference>
<dbReference type="InterPro" id="IPR002861">
    <property type="entry name" value="Reeler_dom"/>
</dbReference>
<evidence type="ECO:0000313" key="4">
    <source>
        <dbReference type="Proteomes" id="UP001497382"/>
    </source>
</evidence>
<keyword evidence="1" id="KW-0732">Signal</keyword>
<name>A0AAV1Z814_9ARAC</name>
<dbReference type="InterPro" id="IPR042307">
    <property type="entry name" value="Reeler_sf"/>
</dbReference>
<evidence type="ECO:0000259" key="2">
    <source>
        <dbReference type="Pfam" id="PF02014"/>
    </source>
</evidence>
<dbReference type="Gene3D" id="2.60.40.4060">
    <property type="entry name" value="Reeler domain"/>
    <property type="match status" value="1"/>
</dbReference>
<dbReference type="PANTHER" id="PTHR45828">
    <property type="entry name" value="CYTOCHROME B561/FERRIC REDUCTASE TRANSMEMBRANE"/>
    <property type="match status" value="1"/>
</dbReference>
<dbReference type="PANTHER" id="PTHR45828:SF40">
    <property type="entry name" value="REELIN DOMAIN-CONTAINING PROTEIN"/>
    <property type="match status" value="1"/>
</dbReference>
<gene>
    <name evidence="3" type="ORF">LARSCL_LOCUS3765</name>
</gene>
<dbReference type="Proteomes" id="UP001497382">
    <property type="component" value="Unassembled WGS sequence"/>
</dbReference>
<dbReference type="GO" id="GO:0016020">
    <property type="term" value="C:membrane"/>
    <property type="evidence" value="ECO:0007669"/>
    <property type="project" value="TreeGrafter"/>
</dbReference>
<proteinExistence type="predicted"/>
<feature type="domain" description="Reelin" evidence="2">
    <location>
        <begin position="36"/>
        <end position="156"/>
    </location>
</feature>
<dbReference type="CDD" id="cd08544">
    <property type="entry name" value="Reeler"/>
    <property type="match status" value="1"/>
</dbReference>
<feature type="signal peptide" evidence="1">
    <location>
        <begin position="1"/>
        <end position="26"/>
    </location>
</feature>
<keyword evidence="4" id="KW-1185">Reference proteome</keyword>
<evidence type="ECO:0000313" key="3">
    <source>
        <dbReference type="EMBL" id="CAL1267598.1"/>
    </source>
</evidence>
<reference evidence="3 4" key="1">
    <citation type="submission" date="2024-04" db="EMBL/GenBank/DDBJ databases">
        <authorList>
            <person name="Rising A."/>
            <person name="Reimegard J."/>
            <person name="Sonavane S."/>
            <person name="Akerstrom W."/>
            <person name="Nylinder S."/>
            <person name="Hedman E."/>
            <person name="Kallberg Y."/>
        </authorList>
    </citation>
    <scope>NUCLEOTIDE SEQUENCE [LARGE SCALE GENOMIC DNA]</scope>
</reference>
<sequence length="195" mass="22006">MSLKDWIGMLVYLIFYCLLLLHSVAAFHSGAPVEACESTLPRHLHTSPKPASESPYIFTASARHFYPDSKRRKIKVKIRGAPFKGFFVVALDADTHERIGSFLDATGMEPVPCSAVTHTDGRPKIMATMLWQPPKDRKRGEVLFMATILESFSSYYSGQIATLRRMKNRKPQERAINCDEHSSCSNSTIKRNKIT</sequence>
<dbReference type="EMBL" id="CAXIEN010000029">
    <property type="protein sequence ID" value="CAL1267598.1"/>
    <property type="molecule type" value="Genomic_DNA"/>
</dbReference>
<evidence type="ECO:0000256" key="1">
    <source>
        <dbReference type="SAM" id="SignalP"/>
    </source>
</evidence>
<accession>A0AAV1Z814</accession>
<dbReference type="InterPro" id="IPR051237">
    <property type="entry name" value="Ferric-chelate_Red/DefProt"/>
</dbReference>
<organism evidence="3 4">
    <name type="scientific">Larinioides sclopetarius</name>
    <dbReference type="NCBI Taxonomy" id="280406"/>
    <lineage>
        <taxon>Eukaryota</taxon>
        <taxon>Metazoa</taxon>
        <taxon>Ecdysozoa</taxon>
        <taxon>Arthropoda</taxon>
        <taxon>Chelicerata</taxon>
        <taxon>Arachnida</taxon>
        <taxon>Araneae</taxon>
        <taxon>Araneomorphae</taxon>
        <taxon>Entelegynae</taxon>
        <taxon>Araneoidea</taxon>
        <taxon>Araneidae</taxon>
        <taxon>Larinioides</taxon>
    </lineage>
</organism>